<reference evidence="2 3" key="1">
    <citation type="submission" date="2019-06" db="EMBL/GenBank/DDBJ databases">
        <title>A chromosomal-level reference genome of Carpinus fangiana (Coryloideae, Betulaceae).</title>
        <authorList>
            <person name="Yang X."/>
            <person name="Wang Z."/>
            <person name="Zhang L."/>
            <person name="Hao G."/>
            <person name="Liu J."/>
            <person name="Yang Y."/>
        </authorList>
    </citation>
    <scope>NUCLEOTIDE SEQUENCE [LARGE SCALE GENOMIC DNA]</scope>
    <source>
        <strain evidence="2">Cfa_2016G</strain>
        <tissue evidence="2">Leaf</tissue>
    </source>
</reference>
<dbReference type="GO" id="GO:0019748">
    <property type="term" value="P:secondary metabolic process"/>
    <property type="evidence" value="ECO:0007669"/>
    <property type="project" value="TreeGrafter"/>
</dbReference>
<name>A0A5N6QMA5_9ROSI</name>
<comment type="similarity">
    <text evidence="1">Belongs to the peptidase S10 family.</text>
</comment>
<accession>A0A5N6QMA5</accession>
<keyword evidence="3" id="KW-1185">Reference proteome</keyword>
<protein>
    <recommendedName>
        <fullName evidence="4">Serine carboxypeptidase-like 18</fullName>
    </recommendedName>
</protein>
<dbReference type="OrthoDB" id="443318at2759"/>
<dbReference type="Pfam" id="PF00450">
    <property type="entry name" value="Peptidase_S10"/>
    <property type="match status" value="2"/>
</dbReference>
<dbReference type="PANTHER" id="PTHR11802:SF224">
    <property type="entry name" value="SERINE CARBOXYPEPTIDASE-LIKE 7 ISOFORM X1"/>
    <property type="match status" value="1"/>
</dbReference>
<evidence type="ECO:0000313" key="3">
    <source>
        <dbReference type="Proteomes" id="UP000327013"/>
    </source>
</evidence>
<dbReference type="PANTHER" id="PTHR11802">
    <property type="entry name" value="SERINE PROTEASE FAMILY S10 SERINE CARBOXYPEPTIDASE"/>
    <property type="match status" value="1"/>
</dbReference>
<dbReference type="Proteomes" id="UP000327013">
    <property type="component" value="Chromosome 2"/>
</dbReference>
<evidence type="ECO:0000256" key="1">
    <source>
        <dbReference type="ARBA" id="ARBA00009431"/>
    </source>
</evidence>
<dbReference type="AlphaFoldDB" id="A0A5N6QMA5"/>
<dbReference type="InterPro" id="IPR001563">
    <property type="entry name" value="Peptidase_S10"/>
</dbReference>
<dbReference type="GO" id="GO:0016747">
    <property type="term" value="F:acyltransferase activity, transferring groups other than amino-acyl groups"/>
    <property type="evidence" value="ECO:0007669"/>
    <property type="project" value="TreeGrafter"/>
</dbReference>
<evidence type="ECO:0000313" key="2">
    <source>
        <dbReference type="EMBL" id="KAE8008144.1"/>
    </source>
</evidence>
<sequence>MALPLQPEADNSKYLTKMLLSSCLLLLILLLPKIVVSQTIINTLPGFPGDLPFKLETGYVGVGELDDVQLFYYFIESGGSPKDDPLVLWLTGGPGCSALSGLVYEIGPLSFDYTESSKSSPTFKLNPYSWTKVANIIFLDAPVGTGSKEGNEAGRKPAMNLQGYVLGDPSTIPHDDYNSRIPFAHRKTLISDELYESIKTNCNGEYINIDPTNTPCVSDLIAVTECINKIYTANILEPTCSYLSPKPVAVGSKWDPSYGEDSVDLLLSAPQILKPWCRSYNYLFIYIWANNKTVQEALGIREGSIKEWTRCNASLSYTDDVFSVLNYHQNLIKEGYRMLIYSGDLDMVIPYVGTHAWIKSLNLTVSEEWEPWFVDGQVAGYTMEYYYKKSRLTYTIGGGHTAPEYKPKECFAMIERWFAHYPL</sequence>
<proteinExistence type="inferred from homology"/>
<organism evidence="2 3">
    <name type="scientific">Carpinus fangiana</name>
    <dbReference type="NCBI Taxonomy" id="176857"/>
    <lineage>
        <taxon>Eukaryota</taxon>
        <taxon>Viridiplantae</taxon>
        <taxon>Streptophyta</taxon>
        <taxon>Embryophyta</taxon>
        <taxon>Tracheophyta</taxon>
        <taxon>Spermatophyta</taxon>
        <taxon>Magnoliopsida</taxon>
        <taxon>eudicotyledons</taxon>
        <taxon>Gunneridae</taxon>
        <taxon>Pentapetalae</taxon>
        <taxon>rosids</taxon>
        <taxon>fabids</taxon>
        <taxon>Fagales</taxon>
        <taxon>Betulaceae</taxon>
        <taxon>Carpinus</taxon>
    </lineage>
</organism>
<dbReference type="SUPFAM" id="SSF53474">
    <property type="entry name" value="alpha/beta-Hydrolases"/>
    <property type="match status" value="1"/>
</dbReference>
<dbReference type="EMBL" id="CM017322">
    <property type="protein sequence ID" value="KAE8008144.1"/>
    <property type="molecule type" value="Genomic_DNA"/>
</dbReference>
<evidence type="ECO:0008006" key="4">
    <source>
        <dbReference type="Google" id="ProtNLM"/>
    </source>
</evidence>
<dbReference type="GO" id="GO:0004185">
    <property type="term" value="F:serine-type carboxypeptidase activity"/>
    <property type="evidence" value="ECO:0007669"/>
    <property type="project" value="InterPro"/>
</dbReference>
<gene>
    <name evidence="2" type="ORF">FH972_004684</name>
</gene>
<dbReference type="Gene3D" id="3.40.50.1820">
    <property type="entry name" value="alpha/beta hydrolase"/>
    <property type="match status" value="2"/>
</dbReference>
<dbReference type="GO" id="GO:0006508">
    <property type="term" value="P:proteolysis"/>
    <property type="evidence" value="ECO:0007669"/>
    <property type="project" value="InterPro"/>
</dbReference>
<dbReference type="InterPro" id="IPR029058">
    <property type="entry name" value="AB_hydrolase_fold"/>
</dbReference>